<protein>
    <submittedName>
        <fullName evidence="1">Uncharacterized protein</fullName>
    </submittedName>
</protein>
<organism evidence="1 2">
    <name type="scientific">Microdochium trichocladiopsis</name>
    <dbReference type="NCBI Taxonomy" id="1682393"/>
    <lineage>
        <taxon>Eukaryota</taxon>
        <taxon>Fungi</taxon>
        <taxon>Dikarya</taxon>
        <taxon>Ascomycota</taxon>
        <taxon>Pezizomycotina</taxon>
        <taxon>Sordariomycetes</taxon>
        <taxon>Xylariomycetidae</taxon>
        <taxon>Xylariales</taxon>
        <taxon>Microdochiaceae</taxon>
        <taxon>Microdochium</taxon>
    </lineage>
</organism>
<gene>
    <name evidence="1" type="ORF">B0I36DRAFT_327893</name>
</gene>
<proteinExistence type="predicted"/>
<name>A0A9P8Y3F3_9PEZI</name>
<accession>A0A9P8Y3F3</accession>
<sequence length="540" mass="60639">MAHALRSRNDNDQVEDSQWENCDWFDRAQTSWNSDLTDTCLSGCPNDMVRVAMDGAGGDCSRGARARCCQPGYRTTTIRNDPRNDEFESLLHDFVADPDCDKWKGPSRYKDFATLKDHVTRLFYSRSATDRAIESWDWAVRPSFPNLGFDALEAWIYDDIRALETGSADLPDQILCNLAAYNSLVTGGSDGLCSATTPNDGLATRELGSQLVHLDKRAGEEMYDWEVLSPYLNYEVVRGTFLGLSYNQVGEWLVNDPIWNRVYGYGTRFCDQALVTAVAWVPGFLASLRSEHIFERSLIARFAEATIGNELFYNSAADNVPGVPRRASRFGAMNPTFWTRTMISALPFVTTPLYLEGSRRPDRRIAHHLGTRSNPDVLVLLPDSINVLKSQVWRLVTIRTDNSMNGLLASINSNPAAFLNVIRDVLGVVTYANNVDILQHFSTIVGGIRTELGLADEAHQLLYGVYVQAVARFDEWLHERFILMSARVQEFALRWLAVAIERFTNHQQFPVVYGDLRMLQGLAAGIKFNVRGIPGQPGEL</sequence>
<dbReference type="OrthoDB" id="73875at2759"/>
<evidence type="ECO:0000313" key="2">
    <source>
        <dbReference type="Proteomes" id="UP000756346"/>
    </source>
</evidence>
<dbReference type="Proteomes" id="UP000756346">
    <property type="component" value="Unassembled WGS sequence"/>
</dbReference>
<dbReference type="RefSeq" id="XP_046010578.1">
    <property type="nucleotide sequence ID" value="XM_046154525.1"/>
</dbReference>
<reference evidence="1" key="1">
    <citation type="journal article" date="2021" name="Nat. Commun.">
        <title>Genetic determinants of endophytism in the Arabidopsis root mycobiome.</title>
        <authorList>
            <person name="Mesny F."/>
            <person name="Miyauchi S."/>
            <person name="Thiergart T."/>
            <person name="Pickel B."/>
            <person name="Atanasova L."/>
            <person name="Karlsson M."/>
            <person name="Huettel B."/>
            <person name="Barry K.W."/>
            <person name="Haridas S."/>
            <person name="Chen C."/>
            <person name="Bauer D."/>
            <person name="Andreopoulos W."/>
            <person name="Pangilinan J."/>
            <person name="LaButti K."/>
            <person name="Riley R."/>
            <person name="Lipzen A."/>
            <person name="Clum A."/>
            <person name="Drula E."/>
            <person name="Henrissat B."/>
            <person name="Kohler A."/>
            <person name="Grigoriev I.V."/>
            <person name="Martin F.M."/>
            <person name="Hacquard S."/>
        </authorList>
    </citation>
    <scope>NUCLEOTIDE SEQUENCE</scope>
    <source>
        <strain evidence="1">MPI-CAGE-CH-0230</strain>
    </source>
</reference>
<dbReference type="AlphaFoldDB" id="A0A9P8Y3F3"/>
<keyword evidence="2" id="KW-1185">Reference proteome</keyword>
<comment type="caution">
    <text evidence="1">The sequence shown here is derived from an EMBL/GenBank/DDBJ whole genome shotgun (WGS) entry which is preliminary data.</text>
</comment>
<dbReference type="GeneID" id="70184071"/>
<dbReference type="EMBL" id="JAGTJQ010000007">
    <property type="protein sequence ID" value="KAH7027779.1"/>
    <property type="molecule type" value="Genomic_DNA"/>
</dbReference>
<evidence type="ECO:0000313" key="1">
    <source>
        <dbReference type="EMBL" id="KAH7027779.1"/>
    </source>
</evidence>